<gene>
    <name evidence="1" type="ORF">RCOM_1356050</name>
</gene>
<sequence length="72" mass="8260">MASIKEQQSSPQLITPIIGWEIVRWVPFREIKDLSSWIEVAPILFISLRKTSNSPGLETITEEETEDCEDDL</sequence>
<dbReference type="PANTHER" id="PTHR36063">
    <property type="entry name" value="ARABIDOPSIS THALIANA GENOMIC DNA, CHROMOSOME 5, P1 CLONE:MOK16"/>
    <property type="match status" value="1"/>
</dbReference>
<reference evidence="2" key="1">
    <citation type="journal article" date="2010" name="Nat. Biotechnol.">
        <title>Draft genome sequence of the oilseed species Ricinus communis.</title>
        <authorList>
            <person name="Chan A.P."/>
            <person name="Crabtree J."/>
            <person name="Zhao Q."/>
            <person name="Lorenzi H."/>
            <person name="Orvis J."/>
            <person name="Puiu D."/>
            <person name="Melake-Berhan A."/>
            <person name="Jones K.M."/>
            <person name="Redman J."/>
            <person name="Chen G."/>
            <person name="Cahoon E.B."/>
            <person name="Gedil M."/>
            <person name="Stanke M."/>
            <person name="Haas B.J."/>
            <person name="Wortman J.R."/>
            <person name="Fraser-Liggett C.M."/>
            <person name="Ravel J."/>
            <person name="Rabinowicz P.D."/>
        </authorList>
    </citation>
    <scope>NUCLEOTIDE SEQUENCE [LARGE SCALE GENOMIC DNA]</scope>
    <source>
        <strain evidence="2">cv. Hale</strain>
    </source>
</reference>
<proteinExistence type="predicted"/>
<protein>
    <submittedName>
        <fullName evidence="1">Uncharacterized protein</fullName>
    </submittedName>
</protein>
<dbReference type="PANTHER" id="PTHR36063:SF1">
    <property type="entry name" value="ARABIDOPSIS THALIANA GENOMIC DNA, CHROMOSOME 5, P1 CLONE:MOK16"/>
    <property type="match status" value="1"/>
</dbReference>
<dbReference type="EMBL" id="EQ973837">
    <property type="protein sequence ID" value="EEF42952.1"/>
    <property type="molecule type" value="Genomic_DNA"/>
</dbReference>
<dbReference type="eggNOG" id="ENOG502SH0S">
    <property type="taxonomic scope" value="Eukaryota"/>
</dbReference>
<accession>B9S0L9</accession>
<dbReference type="AlphaFoldDB" id="B9S0L9"/>
<keyword evidence="2" id="KW-1185">Reference proteome</keyword>
<organism evidence="1 2">
    <name type="scientific">Ricinus communis</name>
    <name type="common">Castor bean</name>
    <dbReference type="NCBI Taxonomy" id="3988"/>
    <lineage>
        <taxon>Eukaryota</taxon>
        <taxon>Viridiplantae</taxon>
        <taxon>Streptophyta</taxon>
        <taxon>Embryophyta</taxon>
        <taxon>Tracheophyta</taxon>
        <taxon>Spermatophyta</taxon>
        <taxon>Magnoliopsida</taxon>
        <taxon>eudicotyledons</taxon>
        <taxon>Gunneridae</taxon>
        <taxon>Pentapetalae</taxon>
        <taxon>rosids</taxon>
        <taxon>fabids</taxon>
        <taxon>Malpighiales</taxon>
        <taxon>Euphorbiaceae</taxon>
        <taxon>Acalyphoideae</taxon>
        <taxon>Acalypheae</taxon>
        <taxon>Ricinus</taxon>
    </lineage>
</organism>
<evidence type="ECO:0000313" key="1">
    <source>
        <dbReference type="EMBL" id="EEF42952.1"/>
    </source>
</evidence>
<name>B9S0L9_RICCO</name>
<dbReference type="InParanoid" id="B9S0L9"/>
<dbReference type="Proteomes" id="UP000008311">
    <property type="component" value="Unassembled WGS sequence"/>
</dbReference>
<evidence type="ECO:0000313" key="2">
    <source>
        <dbReference type="Proteomes" id="UP000008311"/>
    </source>
</evidence>